<dbReference type="Gene3D" id="3.20.20.70">
    <property type="entry name" value="Aldolase class I"/>
    <property type="match status" value="1"/>
</dbReference>
<keyword evidence="2" id="KW-1185">Reference proteome</keyword>
<name>A0A5J6L076_9MICO</name>
<gene>
    <name evidence="1" type="ORF">F6J85_01415</name>
</gene>
<dbReference type="Proteomes" id="UP000325516">
    <property type="component" value="Chromosome"/>
</dbReference>
<dbReference type="KEGG" id="mlz:F6J85_01415"/>
<sequence length="591" mass="64086">MTSAPALGEGATRATVTADAFTLSWRIGTRGLTQSPYLALRDADGARWMRLCVLSSVHTAQARDETTRIHEPEVSVEDDAIVVRIRTESAAWTDRVLVIRCTAAQLEITLECTGTGSLTDVTILGGDGALPSGASGTFRSGIHAQSMYVPAPTEPIAFVRPAWAGASLGVVGDATPGRLHGIFSPPPLALAFGRAATADPFSPPAGPWLATWLRAPVAELGFTAMRFDPLDGAGLLRLGYEGHTHVDGSWRSPTVVIRPVESPVTALRAYRDDAVRTGTAPDAAPELHRWWLEPLFCGWGAQVARAGRAAPSLCRQDVYDEFLDLLAAAELNPGTVVIDDRWQAEYGTAEPDAEAWPDLRGWIARRHGEGRRVLLWWKAWDPGGLPIEECITDAAGRPIAADPGNPAYLARLDAIVERLLSADGLDADGLKVDFTQRTPSGATLRSTPDGDGVWGIAAVHRLVERLHDAAKRIKPDALVITHTVHPAFGDATDMIRTNDVLKRGLTGERVSVAAQLRARHQVVQAVLPHHPIDTDQWPMPSRDEWLDYARAQSGLGVPALYYIDRVRAQPIEPDHLAFIGRTWDEHRETLT</sequence>
<dbReference type="RefSeq" id="WP_150923532.1">
    <property type="nucleotide sequence ID" value="NZ_CP044232.1"/>
</dbReference>
<accession>A0A5J6L076</accession>
<organism evidence="1 2">
    <name type="scientific">Microbacterium lushaniae</name>
    <dbReference type="NCBI Taxonomy" id="2614639"/>
    <lineage>
        <taxon>Bacteria</taxon>
        <taxon>Bacillati</taxon>
        <taxon>Actinomycetota</taxon>
        <taxon>Actinomycetes</taxon>
        <taxon>Micrococcales</taxon>
        <taxon>Microbacteriaceae</taxon>
        <taxon>Microbacterium</taxon>
    </lineage>
</organism>
<evidence type="ECO:0000313" key="1">
    <source>
        <dbReference type="EMBL" id="QEW01888.1"/>
    </source>
</evidence>
<dbReference type="AlphaFoldDB" id="A0A5J6L076"/>
<dbReference type="InterPro" id="IPR013785">
    <property type="entry name" value="Aldolase_TIM"/>
</dbReference>
<dbReference type="EMBL" id="CP044232">
    <property type="protein sequence ID" value="QEW01888.1"/>
    <property type="molecule type" value="Genomic_DNA"/>
</dbReference>
<protein>
    <recommendedName>
        <fullName evidence="3">Glycoside hydrolase</fullName>
    </recommendedName>
</protein>
<reference evidence="2" key="1">
    <citation type="submission" date="2019-09" db="EMBL/GenBank/DDBJ databases">
        <title>Mumia zhuanghuii sp. nov. isolated from the intestinal contents of plateau pika (Ochotona curzoniae) in the Qinghai-Tibet plateau of China.</title>
        <authorList>
            <person name="Tian Z."/>
        </authorList>
    </citation>
    <scope>NUCLEOTIDE SEQUENCE [LARGE SCALE GENOMIC DNA]</scope>
    <source>
        <strain evidence="2">L-031</strain>
    </source>
</reference>
<dbReference type="SUPFAM" id="SSF51445">
    <property type="entry name" value="(Trans)glycosidases"/>
    <property type="match status" value="1"/>
</dbReference>
<evidence type="ECO:0000313" key="2">
    <source>
        <dbReference type="Proteomes" id="UP000325516"/>
    </source>
</evidence>
<evidence type="ECO:0008006" key="3">
    <source>
        <dbReference type="Google" id="ProtNLM"/>
    </source>
</evidence>
<dbReference type="InterPro" id="IPR017853">
    <property type="entry name" value="GH"/>
</dbReference>
<proteinExistence type="predicted"/>